<dbReference type="Pfam" id="PF00934">
    <property type="entry name" value="PE"/>
    <property type="match status" value="1"/>
</dbReference>
<organism evidence="3 4">
    <name type="scientific">Mycobacterium conspicuum</name>
    <dbReference type="NCBI Taxonomy" id="44010"/>
    <lineage>
        <taxon>Bacteria</taxon>
        <taxon>Bacillati</taxon>
        <taxon>Actinomycetota</taxon>
        <taxon>Actinomycetes</taxon>
        <taxon>Mycobacteriales</taxon>
        <taxon>Mycobacteriaceae</taxon>
        <taxon>Mycobacterium</taxon>
    </lineage>
</organism>
<name>A0A1X1THT7_9MYCO</name>
<dbReference type="Pfam" id="PF20729">
    <property type="entry name" value="PE-PGRS_C"/>
    <property type="match status" value="1"/>
</dbReference>
<dbReference type="SUPFAM" id="SSF140459">
    <property type="entry name" value="PE/PPE dimer-like"/>
    <property type="match status" value="1"/>
</dbReference>
<feature type="domain" description="PE cleavage protein A C-terminal" evidence="2">
    <location>
        <begin position="205"/>
        <end position="527"/>
    </location>
</feature>
<evidence type="ECO:0000259" key="1">
    <source>
        <dbReference type="Pfam" id="PF00934"/>
    </source>
</evidence>
<dbReference type="Proteomes" id="UP000467385">
    <property type="component" value="Chromosome"/>
</dbReference>
<dbReference type="NCBIfam" id="NF038019">
    <property type="entry name" value="PE_process_PecA"/>
    <property type="match status" value="1"/>
</dbReference>
<dbReference type="InterPro" id="IPR021109">
    <property type="entry name" value="Peptidase_aspartic_dom_sf"/>
</dbReference>
<dbReference type="RefSeq" id="WP_085232126.1">
    <property type="nucleotide sequence ID" value="NZ_AP022613.1"/>
</dbReference>
<dbReference type="Gene3D" id="1.10.287.850">
    <property type="entry name" value="HP0062-like domain"/>
    <property type="match status" value="1"/>
</dbReference>
<feature type="domain" description="PE" evidence="1">
    <location>
        <begin position="4"/>
        <end position="93"/>
    </location>
</feature>
<dbReference type="GO" id="GO:0004190">
    <property type="term" value="F:aspartic-type endopeptidase activity"/>
    <property type="evidence" value="ECO:0007669"/>
    <property type="project" value="InterPro"/>
</dbReference>
<sequence>MSYLITAPEVVAAAAQDAASIGSSLDAVNAAAAARTTRVIAAAGDEVSAAIASLFSGHGQQFHALSARAAAFHARFVQALSAAESAYAAAEASGAQSLAVFSPVAALTGRPLVGDGANGTAAHPNGKPGGILYGNGGNGYSQTAAGLAGGSGGNAGLIGNGGAGGSGGAGAVGGVGGLGGWLSGKNGVAGAGTAVNATVPLHQVSTTGTNSGSIDEMVNISVNGGRSVSVIVDTGSAGLVIPVTDIGLQHLGMPTGFTHVTYGEPGSGNFITDYCLTFNTTVNFGNGIATTPINVDVPLFSLRGITLSLAHPIEIPLPGGLSPIEITKLPTIEWVFPDVPPFTNWGDSGTGILGIGPNALGPNTSPVTAALPGQLSQGVLINATSPTAGYLEFGPNPLTPIPNASVPGAPLTTVEVSINGGAPQPVTTAIDSGGQYGAIPAAIYGGDTIPITIGPFSLGQAMPAGTTISVYTSDGATLLYSYTTTASTGPLVTSTDPSSFGAFNTGMAPFLLTPVYIQNSPSGLGMTIFDQP</sequence>
<protein>
    <submittedName>
        <fullName evidence="3">PE family protein</fullName>
    </submittedName>
</protein>
<dbReference type="OrthoDB" id="5190013at2"/>
<gene>
    <name evidence="3" type="primary">PE26</name>
    <name evidence="3" type="ORF">MCNS_24900</name>
</gene>
<evidence type="ECO:0000313" key="4">
    <source>
        <dbReference type="Proteomes" id="UP000467385"/>
    </source>
</evidence>
<dbReference type="Gene3D" id="2.40.70.10">
    <property type="entry name" value="Acid Proteases"/>
    <property type="match status" value="1"/>
</dbReference>
<dbReference type="AlphaFoldDB" id="A0A1X1THT7"/>
<proteinExistence type="predicted"/>
<evidence type="ECO:0000259" key="2">
    <source>
        <dbReference type="Pfam" id="PF20729"/>
    </source>
</evidence>
<dbReference type="Pfam" id="PF21526">
    <property type="entry name" value="PGRS"/>
    <property type="match status" value="1"/>
</dbReference>
<dbReference type="STRING" id="44010.AWC00_07950"/>
<evidence type="ECO:0000313" key="3">
    <source>
        <dbReference type="EMBL" id="BBZ39427.1"/>
    </source>
</evidence>
<dbReference type="EMBL" id="AP022613">
    <property type="protein sequence ID" value="BBZ39427.1"/>
    <property type="molecule type" value="Genomic_DNA"/>
</dbReference>
<reference evidence="3 4" key="1">
    <citation type="journal article" date="2019" name="Emerg. Microbes Infect.">
        <title>Comprehensive subspecies identification of 175 nontuberculous mycobacteria species based on 7547 genomic profiles.</title>
        <authorList>
            <person name="Matsumoto Y."/>
            <person name="Kinjo T."/>
            <person name="Motooka D."/>
            <person name="Nabeya D."/>
            <person name="Jung N."/>
            <person name="Uechi K."/>
            <person name="Horii T."/>
            <person name="Iida T."/>
            <person name="Fujita J."/>
            <person name="Nakamura S."/>
        </authorList>
    </citation>
    <scope>NUCLEOTIDE SEQUENCE [LARGE SCALE GENOMIC DNA]</scope>
    <source>
        <strain evidence="3 4">JCM 14738</strain>
    </source>
</reference>
<dbReference type="InterPro" id="IPR038332">
    <property type="entry name" value="PPE_sf"/>
</dbReference>
<dbReference type="InterPro" id="IPR000084">
    <property type="entry name" value="PE-PGRS_N"/>
</dbReference>
<dbReference type="InterPro" id="IPR048054">
    <property type="entry name" value="PecA_C"/>
</dbReference>
<dbReference type="InterPro" id="IPR048996">
    <property type="entry name" value="PGRS_rpt"/>
</dbReference>
<accession>A0A1X1THT7</accession>
<keyword evidence="4" id="KW-1185">Reference proteome</keyword>